<dbReference type="NCBIfam" id="TIGR03897">
    <property type="entry name" value="lanti_2_LanM"/>
    <property type="match status" value="1"/>
</dbReference>
<dbReference type="SMART" id="SM01260">
    <property type="entry name" value="LANC_like"/>
    <property type="match status" value="1"/>
</dbReference>
<dbReference type="CDD" id="cd04792">
    <property type="entry name" value="LanM-like"/>
    <property type="match status" value="1"/>
</dbReference>
<evidence type="ECO:0000313" key="3">
    <source>
        <dbReference type="Proteomes" id="UP001219605"/>
    </source>
</evidence>
<dbReference type="Pfam" id="PF13575">
    <property type="entry name" value="DUF4135"/>
    <property type="match status" value="1"/>
</dbReference>
<dbReference type="EMBL" id="CP118615">
    <property type="protein sequence ID" value="WDZ83885.1"/>
    <property type="molecule type" value="Genomic_DNA"/>
</dbReference>
<evidence type="ECO:0000313" key="2">
    <source>
        <dbReference type="EMBL" id="WDZ83885.1"/>
    </source>
</evidence>
<dbReference type="InterPro" id="IPR025410">
    <property type="entry name" value="Lant_dehyd"/>
</dbReference>
<evidence type="ECO:0000259" key="1">
    <source>
        <dbReference type="Pfam" id="PF13575"/>
    </source>
</evidence>
<accession>A0ABY7ZLK3</accession>
<name>A0ABY7ZLK3_9ACTN</name>
<gene>
    <name evidence="2" type="ORF">PVK37_25990</name>
</gene>
<dbReference type="PRINTS" id="PR01955">
    <property type="entry name" value="LANCFRANKIA"/>
</dbReference>
<sequence>MNTAPALPAADAPAAPGHDDCWWAPALALHERTHGVDQLSGPVDGAARARLHRWRDRYGPHGEPMFRQRLADLGLDEAGLLRLLAEPPAVLAARTGRPGWARIVEEALGATVPPAAGTPVPAGWQNAFAWPVQPFVAAAVRQLADRLTPYRSVAWLDVSAVLAGFGSDLRRRLVTLAAPTLVAELHAWRDAGRLSGADGRQRFVDFVRRVSEPAGLWQLVTDYPVLARLLAETGQGEVEALARLVSRFAADRDGIVRVVLGGVDPGTLYAASAGLGDPHQRGDSVRVVRFTGGAQIVYKPRGIQAQLHFDELVDWLTTAVPGLGLRSPAVLAVAGHGWQEFVAPRSAADTDAVSAYYRRLGALLVLMHVTHTTDMHCENLLAAGDQPLVVDAETLFHPHLPAIHHDDPAIRTLAGSVARTGLLPSAEFGGSGGPDTSALAGSTGSAVACWEAVDTDQMAPAGRVTHREVGPSRPRLAGQPTDPGGYLPDLLRGFRSAYDAVHRDRDRLAAMVGRCADLDVRLVPRPTRRYRAMLEEANRPEALRDGIDRDQAFDPLWIEAHGPLLRAIAAHEAADLWAGDIPLFQARPGGRDVWTSHRSRLPGLLDRPVGERIGETLDRLGDVDRRDQEWIVKAALATRVAVPAHRSAGRALTRVDSVAAPPQRLLAAACEIADRLVASGISDGDRVNWLGLEPVDEQRWLLLPAGAGLTHGSLGIALFLAQTARLSGVPRYAEVARRAIRGYPRLSRLLTDHPELASAIGCGGLSGLGGMAYALARLAGLLRDAELAALAEDAVGLAASAAEQAPPDWRDGLAGCLVAMLAVHHELGLASAWRLARRCVDLLAPVVSGAEPDDLPNTFATGWVGVGFALHRMAGPFPRYRSLAARAVALSAAAPAATTDPGWCSGNAGRLLSAVVGAAPGGDVERGIQAVASQPILRDLSLCHGELGVTEALTALAGTGRHPRTAQIRHRRAGLVLDAIRRHGPICGTPDEVDTPGLLTGLAGIGYGLLRLGFHSQVPSVLLLEPSADRW</sequence>
<proteinExistence type="predicted"/>
<organism evidence="2 3">
    <name type="scientific">Micromonospora cathayae</name>
    <dbReference type="NCBI Taxonomy" id="3028804"/>
    <lineage>
        <taxon>Bacteria</taxon>
        <taxon>Bacillati</taxon>
        <taxon>Actinomycetota</taxon>
        <taxon>Actinomycetes</taxon>
        <taxon>Micromonosporales</taxon>
        <taxon>Micromonosporaceae</taxon>
        <taxon>Micromonospora</taxon>
    </lineage>
</organism>
<protein>
    <submittedName>
        <fullName evidence="2">Type 2 lanthipeptide synthetase LanM family protein</fullName>
    </submittedName>
</protein>
<feature type="domain" description="Lantibiotic biosynthesis protein dehydration" evidence="1">
    <location>
        <begin position="223"/>
        <end position="586"/>
    </location>
</feature>
<reference evidence="2 3" key="1">
    <citation type="submission" date="2023-02" db="EMBL/GenBank/DDBJ databases">
        <authorList>
            <person name="Mo P."/>
        </authorList>
    </citation>
    <scope>NUCLEOTIDE SEQUENCE [LARGE SCALE GENOMIC DNA]</scope>
    <source>
        <strain evidence="2 3">HUAS 3</strain>
    </source>
</reference>
<dbReference type="RefSeq" id="WP_275030443.1">
    <property type="nucleotide sequence ID" value="NZ_CP118615.1"/>
</dbReference>
<keyword evidence="3" id="KW-1185">Reference proteome</keyword>
<dbReference type="Pfam" id="PF05147">
    <property type="entry name" value="LANC_like"/>
    <property type="match status" value="1"/>
</dbReference>
<dbReference type="Proteomes" id="UP001219605">
    <property type="component" value="Chromosome"/>
</dbReference>
<dbReference type="InterPro" id="IPR017146">
    <property type="entry name" value="Lanti_2_LanM"/>
</dbReference>
<dbReference type="InterPro" id="IPR007822">
    <property type="entry name" value="LANC-like"/>
</dbReference>
<dbReference type="PIRSF" id="PIRSF037228">
    <property type="entry name" value="Lant_mod_RumM"/>
    <property type="match status" value="1"/>
</dbReference>
<dbReference type="Gene3D" id="1.50.10.20">
    <property type="match status" value="1"/>
</dbReference>
<dbReference type="SUPFAM" id="SSF158745">
    <property type="entry name" value="LanC-like"/>
    <property type="match status" value="1"/>
</dbReference>